<dbReference type="PANTHER" id="PTHR12136:SF64">
    <property type="entry name" value="OS02G0102800 PROTEIN"/>
    <property type="match status" value="1"/>
</dbReference>
<protein>
    <submittedName>
        <fullName evidence="3">Os09g0107600 protein</fullName>
    </submittedName>
</protein>
<sequence length="89" mass="9042">GGGLQLRAWSGIPGGGCGRCWSSAVANGVLGLVFGVVTTLVVDMAFLIQANTYEELSEQVISAVRLAHVKPASAIVPQDLTPPPLALAG</sequence>
<organism evidence="3 4">
    <name type="scientific">Oryza sativa subsp. japonica</name>
    <name type="common">Rice</name>
    <dbReference type="NCBI Taxonomy" id="39947"/>
    <lineage>
        <taxon>Eukaryota</taxon>
        <taxon>Viridiplantae</taxon>
        <taxon>Streptophyta</taxon>
        <taxon>Embryophyta</taxon>
        <taxon>Tracheophyta</taxon>
        <taxon>Spermatophyta</taxon>
        <taxon>Magnoliopsida</taxon>
        <taxon>Liliopsida</taxon>
        <taxon>Poales</taxon>
        <taxon>Poaceae</taxon>
        <taxon>BOP clade</taxon>
        <taxon>Oryzoideae</taxon>
        <taxon>Oryzeae</taxon>
        <taxon>Oryzinae</taxon>
        <taxon>Oryza</taxon>
        <taxon>Oryza sativa</taxon>
    </lineage>
</organism>
<accession>A0A0P0XIE5</accession>
<reference evidence="3 4" key="2">
    <citation type="journal article" date="2013" name="Plant Cell Physiol.">
        <title>Rice Annotation Project Database (RAP-DB): an integrative and interactive database for rice genomics.</title>
        <authorList>
            <person name="Sakai H."/>
            <person name="Lee S.S."/>
            <person name="Tanaka T."/>
            <person name="Numa H."/>
            <person name="Kim J."/>
            <person name="Kawahara Y."/>
            <person name="Wakimoto H."/>
            <person name="Yang C.C."/>
            <person name="Iwamoto M."/>
            <person name="Abe T."/>
            <person name="Yamada Y."/>
            <person name="Muto A."/>
            <person name="Inokuchi H."/>
            <person name="Ikemura T."/>
            <person name="Matsumoto T."/>
            <person name="Sasaki T."/>
            <person name="Itoh T."/>
        </authorList>
    </citation>
    <scope>NUCLEOTIDE SEQUENCE [LARGE SCALE GENOMIC DNA]</scope>
    <source>
        <strain evidence="4">cv. Nipponbare</strain>
    </source>
</reference>
<dbReference type="PANTHER" id="PTHR12136">
    <property type="entry name" value="ENHANCED DISEASE RESISTANCE-RELATED"/>
    <property type="match status" value="1"/>
</dbReference>
<evidence type="ECO:0000313" key="3">
    <source>
        <dbReference type="EMBL" id="BAT06804.1"/>
    </source>
</evidence>
<evidence type="ECO:0000256" key="1">
    <source>
        <dbReference type="SAM" id="Phobius"/>
    </source>
</evidence>
<dbReference type="InterPro" id="IPR009769">
    <property type="entry name" value="EDR2_C"/>
</dbReference>
<feature type="domain" description="Protein ENHANCED DISEASE RESISTANCE 2 C-terminal" evidence="2">
    <location>
        <begin position="22"/>
        <end position="69"/>
    </location>
</feature>
<reference evidence="4" key="1">
    <citation type="journal article" date="2005" name="Nature">
        <title>The map-based sequence of the rice genome.</title>
        <authorList>
            <consortium name="International rice genome sequencing project (IRGSP)"/>
            <person name="Matsumoto T."/>
            <person name="Wu J."/>
            <person name="Kanamori H."/>
            <person name="Katayose Y."/>
            <person name="Fujisawa M."/>
            <person name="Namiki N."/>
            <person name="Mizuno H."/>
            <person name="Yamamoto K."/>
            <person name="Antonio B.A."/>
            <person name="Baba T."/>
            <person name="Sakata K."/>
            <person name="Nagamura Y."/>
            <person name="Aoki H."/>
            <person name="Arikawa K."/>
            <person name="Arita K."/>
            <person name="Bito T."/>
            <person name="Chiden Y."/>
            <person name="Fujitsuka N."/>
            <person name="Fukunaka R."/>
            <person name="Hamada M."/>
            <person name="Harada C."/>
            <person name="Hayashi A."/>
            <person name="Hijishita S."/>
            <person name="Honda M."/>
            <person name="Hosokawa S."/>
            <person name="Ichikawa Y."/>
            <person name="Idonuma A."/>
            <person name="Iijima M."/>
            <person name="Ikeda M."/>
            <person name="Ikeno M."/>
            <person name="Ito K."/>
            <person name="Ito S."/>
            <person name="Ito T."/>
            <person name="Ito Y."/>
            <person name="Ito Y."/>
            <person name="Iwabuchi A."/>
            <person name="Kamiya K."/>
            <person name="Karasawa W."/>
            <person name="Kurita K."/>
            <person name="Katagiri S."/>
            <person name="Kikuta A."/>
            <person name="Kobayashi H."/>
            <person name="Kobayashi N."/>
            <person name="Machita K."/>
            <person name="Maehara T."/>
            <person name="Masukawa M."/>
            <person name="Mizubayashi T."/>
            <person name="Mukai Y."/>
            <person name="Nagasaki H."/>
            <person name="Nagata Y."/>
            <person name="Naito S."/>
            <person name="Nakashima M."/>
            <person name="Nakama Y."/>
            <person name="Nakamichi Y."/>
            <person name="Nakamura M."/>
            <person name="Meguro A."/>
            <person name="Negishi M."/>
            <person name="Ohta I."/>
            <person name="Ohta T."/>
            <person name="Okamoto M."/>
            <person name="Ono N."/>
            <person name="Saji S."/>
            <person name="Sakaguchi M."/>
            <person name="Sakai K."/>
            <person name="Shibata M."/>
            <person name="Shimokawa T."/>
            <person name="Song J."/>
            <person name="Takazaki Y."/>
            <person name="Terasawa K."/>
            <person name="Tsugane M."/>
            <person name="Tsuji K."/>
            <person name="Ueda S."/>
            <person name="Waki K."/>
            <person name="Yamagata H."/>
            <person name="Yamamoto M."/>
            <person name="Yamamoto S."/>
            <person name="Yamane H."/>
            <person name="Yoshiki S."/>
            <person name="Yoshihara R."/>
            <person name="Yukawa K."/>
            <person name="Zhong H."/>
            <person name="Yano M."/>
            <person name="Yuan Q."/>
            <person name="Ouyang S."/>
            <person name="Liu J."/>
            <person name="Jones K.M."/>
            <person name="Gansberger K."/>
            <person name="Moffat K."/>
            <person name="Hill J."/>
            <person name="Bera J."/>
            <person name="Fadrosh D."/>
            <person name="Jin S."/>
            <person name="Johri S."/>
            <person name="Kim M."/>
            <person name="Overton L."/>
            <person name="Reardon M."/>
            <person name="Tsitrin T."/>
            <person name="Vuong H."/>
            <person name="Weaver B."/>
            <person name="Ciecko A."/>
            <person name="Tallon L."/>
            <person name="Jackson J."/>
            <person name="Pai G."/>
            <person name="Aken S.V."/>
            <person name="Utterback T."/>
            <person name="Reidmuller S."/>
            <person name="Feldblyum T."/>
            <person name="Hsiao J."/>
            <person name="Zismann V."/>
            <person name="Iobst S."/>
            <person name="de Vazeille A.R."/>
            <person name="Buell C.R."/>
            <person name="Ying K."/>
            <person name="Li Y."/>
            <person name="Lu T."/>
            <person name="Huang Y."/>
            <person name="Zhao Q."/>
            <person name="Feng Q."/>
            <person name="Zhang L."/>
            <person name="Zhu J."/>
            <person name="Weng Q."/>
            <person name="Mu J."/>
            <person name="Lu Y."/>
            <person name="Fan D."/>
            <person name="Liu Y."/>
            <person name="Guan J."/>
            <person name="Zhang Y."/>
            <person name="Yu S."/>
            <person name="Liu X."/>
            <person name="Zhang Y."/>
            <person name="Hong G."/>
            <person name="Han B."/>
            <person name="Choisne N."/>
            <person name="Demange N."/>
            <person name="Orjeda G."/>
            <person name="Samain S."/>
            <person name="Cattolico L."/>
            <person name="Pelletier E."/>
            <person name="Couloux A."/>
            <person name="Segurens B."/>
            <person name="Wincker P."/>
            <person name="D'Hont A."/>
            <person name="Scarpelli C."/>
            <person name="Weissenbach J."/>
            <person name="Salanoubat M."/>
            <person name="Quetier F."/>
            <person name="Yu Y."/>
            <person name="Kim H.R."/>
            <person name="Rambo T."/>
            <person name="Currie J."/>
            <person name="Collura K."/>
            <person name="Luo M."/>
            <person name="Yang T."/>
            <person name="Ammiraju J.S.S."/>
            <person name="Engler F."/>
            <person name="Soderlund C."/>
            <person name="Wing R.A."/>
            <person name="Palmer L.E."/>
            <person name="de la Bastide M."/>
            <person name="Spiegel L."/>
            <person name="Nascimento L."/>
            <person name="Zutavern T."/>
            <person name="O'Shaughnessy A."/>
            <person name="Dike S."/>
            <person name="Dedhia N."/>
            <person name="Preston R."/>
            <person name="Balija V."/>
            <person name="McCombie W.R."/>
            <person name="Chow T."/>
            <person name="Chen H."/>
            <person name="Chung M."/>
            <person name="Chen C."/>
            <person name="Shaw J."/>
            <person name="Wu H."/>
            <person name="Hsiao K."/>
            <person name="Chao Y."/>
            <person name="Chu M."/>
            <person name="Cheng C."/>
            <person name="Hour A."/>
            <person name="Lee P."/>
            <person name="Lin S."/>
            <person name="Lin Y."/>
            <person name="Liou J."/>
            <person name="Liu S."/>
            <person name="Hsing Y."/>
            <person name="Raghuvanshi S."/>
            <person name="Mohanty A."/>
            <person name="Bharti A.K."/>
            <person name="Gaur A."/>
            <person name="Gupta V."/>
            <person name="Kumar D."/>
            <person name="Ravi V."/>
            <person name="Vij S."/>
            <person name="Kapur A."/>
            <person name="Khurana P."/>
            <person name="Khurana P."/>
            <person name="Khurana J.P."/>
            <person name="Tyagi A.K."/>
            <person name="Gaikwad K."/>
            <person name="Singh A."/>
            <person name="Dalal V."/>
            <person name="Srivastava S."/>
            <person name="Dixit A."/>
            <person name="Pal A.K."/>
            <person name="Ghazi I.A."/>
            <person name="Yadav M."/>
            <person name="Pandit A."/>
            <person name="Bhargava A."/>
            <person name="Sureshbabu K."/>
            <person name="Batra K."/>
            <person name="Sharma T.R."/>
            <person name="Mohapatra T."/>
            <person name="Singh N.K."/>
            <person name="Messing J."/>
            <person name="Nelson A.B."/>
            <person name="Fuks G."/>
            <person name="Kavchok S."/>
            <person name="Keizer G."/>
            <person name="Linton E."/>
            <person name="Llaca V."/>
            <person name="Song R."/>
            <person name="Tanyolac B."/>
            <person name="Young S."/>
            <person name="Ho-Il K."/>
            <person name="Hahn J.H."/>
            <person name="Sangsakoo G."/>
            <person name="Vanavichit A."/>
            <person name="de Mattos Luiz.A.T."/>
            <person name="Zimmer P.D."/>
            <person name="Malone G."/>
            <person name="Dellagostin O."/>
            <person name="de Oliveira A.C."/>
            <person name="Bevan M."/>
            <person name="Bancroft I."/>
            <person name="Minx P."/>
            <person name="Cordum H."/>
            <person name="Wilson R."/>
            <person name="Cheng Z."/>
            <person name="Jin W."/>
            <person name="Jiang J."/>
            <person name="Leong S.A."/>
            <person name="Iwama H."/>
            <person name="Gojobori T."/>
            <person name="Itoh T."/>
            <person name="Niimura Y."/>
            <person name="Fujii Y."/>
            <person name="Habara T."/>
            <person name="Sakai H."/>
            <person name="Sato Y."/>
            <person name="Wilson G."/>
            <person name="Kumar K."/>
            <person name="McCouch S."/>
            <person name="Juretic N."/>
            <person name="Hoen D."/>
            <person name="Wright S."/>
            <person name="Bruskiewich R."/>
            <person name="Bureau T."/>
            <person name="Miyao A."/>
            <person name="Hirochika H."/>
            <person name="Nishikawa T."/>
            <person name="Kadowaki K."/>
            <person name="Sugiura M."/>
            <person name="Burr B."/>
            <person name="Sasaki T."/>
        </authorList>
    </citation>
    <scope>NUCLEOTIDE SEQUENCE [LARGE SCALE GENOMIC DNA]</scope>
    <source>
        <strain evidence="4">cv. Nipponbare</strain>
    </source>
</reference>
<keyword evidence="1" id="KW-1133">Transmembrane helix</keyword>
<feature type="non-terminal residue" evidence="3">
    <location>
        <position position="1"/>
    </location>
</feature>
<reference evidence="3 4" key="3">
    <citation type="journal article" date="2013" name="Rice">
        <title>Improvement of the Oryza sativa Nipponbare reference genome using next generation sequence and optical map data.</title>
        <authorList>
            <person name="Kawahara Y."/>
            <person name="de la Bastide M."/>
            <person name="Hamilton J.P."/>
            <person name="Kanamori H."/>
            <person name="McCombie W.R."/>
            <person name="Ouyang S."/>
            <person name="Schwartz D.C."/>
            <person name="Tanaka T."/>
            <person name="Wu J."/>
            <person name="Zhou S."/>
            <person name="Childs K.L."/>
            <person name="Davidson R.M."/>
            <person name="Lin H."/>
            <person name="Quesada-Ocampo L."/>
            <person name="Vaillancourt B."/>
            <person name="Sakai H."/>
            <person name="Lee S.S."/>
            <person name="Kim J."/>
            <person name="Numa H."/>
            <person name="Itoh T."/>
            <person name="Buell C.R."/>
            <person name="Matsumoto T."/>
        </authorList>
    </citation>
    <scope>NUCLEOTIDE SEQUENCE [LARGE SCALE GENOMIC DNA]</scope>
    <source>
        <strain evidence="4">cv. Nipponbare</strain>
    </source>
</reference>
<feature type="transmembrane region" description="Helical" evidence="1">
    <location>
        <begin position="29"/>
        <end position="48"/>
    </location>
</feature>
<gene>
    <name evidence="3" type="ordered locus">Os09g0107600</name>
    <name evidence="3" type="ORF">OSNPB_090107600</name>
</gene>
<dbReference type="Proteomes" id="UP000059680">
    <property type="component" value="Chromosome 9"/>
</dbReference>
<dbReference type="PaxDb" id="39947-A0A0P0XIE5"/>
<keyword evidence="1" id="KW-0472">Membrane</keyword>
<dbReference type="InParanoid" id="A0A0P0XIE5"/>
<proteinExistence type="predicted"/>
<dbReference type="InterPro" id="IPR045096">
    <property type="entry name" value="EDR2-like"/>
</dbReference>
<dbReference type="Pfam" id="PF07059">
    <property type="entry name" value="EDR2_C"/>
    <property type="match status" value="1"/>
</dbReference>
<dbReference type="AlphaFoldDB" id="A0A0P0XIE5"/>
<keyword evidence="1" id="KW-0812">Transmembrane</keyword>
<dbReference type="Gramene" id="Os09t0107600-00">
    <property type="protein sequence ID" value="Os09t0107600-00"/>
    <property type="gene ID" value="Os09g0107600"/>
</dbReference>
<name>A0A0P0XIE5_ORYSJ</name>
<evidence type="ECO:0000313" key="4">
    <source>
        <dbReference type="Proteomes" id="UP000059680"/>
    </source>
</evidence>
<dbReference type="EMBL" id="AP014965">
    <property type="protein sequence ID" value="BAT06804.1"/>
    <property type="molecule type" value="Genomic_DNA"/>
</dbReference>
<keyword evidence="4" id="KW-1185">Reference proteome</keyword>
<evidence type="ECO:0000259" key="2">
    <source>
        <dbReference type="Pfam" id="PF07059"/>
    </source>
</evidence>